<protein>
    <submittedName>
        <fullName evidence="3">Histone-lysine N-methyltransferase ATX3</fullName>
    </submittedName>
</protein>
<dbReference type="Pfam" id="PF00855">
    <property type="entry name" value="PWWP"/>
    <property type="match status" value="1"/>
</dbReference>
<reference evidence="3 4" key="1">
    <citation type="journal article" date="2019" name="Plant Biotechnol. J.">
        <title>The red bayberry genome and genetic basis of sex determination.</title>
        <authorList>
            <person name="Jia H.M."/>
            <person name="Jia H.J."/>
            <person name="Cai Q.L."/>
            <person name="Wang Y."/>
            <person name="Zhao H.B."/>
            <person name="Yang W.F."/>
            <person name="Wang G.Y."/>
            <person name="Li Y.H."/>
            <person name="Zhan D.L."/>
            <person name="Shen Y.T."/>
            <person name="Niu Q.F."/>
            <person name="Chang L."/>
            <person name="Qiu J."/>
            <person name="Zhao L."/>
            <person name="Xie H.B."/>
            <person name="Fu W.Y."/>
            <person name="Jin J."/>
            <person name="Li X.W."/>
            <person name="Jiao Y."/>
            <person name="Zhou C.C."/>
            <person name="Tu T."/>
            <person name="Chai C.Y."/>
            <person name="Gao J.L."/>
            <person name="Fan L.J."/>
            <person name="van de Weg E."/>
            <person name="Wang J.Y."/>
            <person name="Gao Z.S."/>
        </authorList>
    </citation>
    <scope>NUCLEOTIDE SEQUENCE [LARGE SCALE GENOMIC DNA]</scope>
    <source>
        <tissue evidence="3">Leaves</tissue>
    </source>
</reference>
<dbReference type="Proteomes" id="UP000516437">
    <property type="component" value="Chromosome 7"/>
</dbReference>
<accession>A0A6A1V5S5</accession>
<dbReference type="GO" id="GO:0032259">
    <property type="term" value="P:methylation"/>
    <property type="evidence" value="ECO:0007669"/>
    <property type="project" value="UniProtKB-KW"/>
</dbReference>
<evidence type="ECO:0000259" key="2">
    <source>
        <dbReference type="PROSITE" id="PS50812"/>
    </source>
</evidence>
<sequence length="321" mass="35535">MTPVEVDPRHLHDHNSPNGEDTNDDHYSSNDDHYLPNNENTNDEDPPNITFRHSWLNVGIMLPPAWGRRSSPPNAPAATPIQQRDDAKGAQARGGGGVASRTRAQIVYGDWLGLRGLLGNSSSTSVLSQLRVPKFRPVSAKLAIPDYYRLPRLGFTGIKQVVEGNAQKKKKVYKPEDFASGDIVWAKCGRRYPAWPAIVIDPILQAPETVLSCCVPGAICVMFFGYSKNGTQRNHAWVKQGMIFPFMEFMDRYQGQTQLYKSKRIDFDMALEEALLAENGILDTNIGANQGTYPEANPNGIQEATASNLADNITLKIRQVA</sequence>
<dbReference type="OrthoDB" id="1611900at2759"/>
<organism evidence="3 4">
    <name type="scientific">Morella rubra</name>
    <name type="common">Chinese bayberry</name>
    <dbReference type="NCBI Taxonomy" id="262757"/>
    <lineage>
        <taxon>Eukaryota</taxon>
        <taxon>Viridiplantae</taxon>
        <taxon>Streptophyta</taxon>
        <taxon>Embryophyta</taxon>
        <taxon>Tracheophyta</taxon>
        <taxon>Spermatophyta</taxon>
        <taxon>Magnoliopsida</taxon>
        <taxon>eudicotyledons</taxon>
        <taxon>Gunneridae</taxon>
        <taxon>Pentapetalae</taxon>
        <taxon>rosids</taxon>
        <taxon>fabids</taxon>
        <taxon>Fagales</taxon>
        <taxon>Myricaceae</taxon>
        <taxon>Morella</taxon>
    </lineage>
</organism>
<name>A0A6A1V5S5_9ROSI</name>
<dbReference type="PROSITE" id="PS50812">
    <property type="entry name" value="PWWP"/>
    <property type="match status" value="1"/>
</dbReference>
<comment type="caution">
    <text evidence="3">The sequence shown here is derived from an EMBL/GenBank/DDBJ whole genome shotgun (WGS) entry which is preliminary data.</text>
</comment>
<dbReference type="AlphaFoldDB" id="A0A6A1V5S5"/>
<gene>
    <name evidence="3" type="ORF">CJ030_MR7G012989</name>
</gene>
<feature type="domain" description="PWWP" evidence="2">
    <location>
        <begin position="180"/>
        <end position="249"/>
    </location>
</feature>
<keyword evidence="4" id="KW-1185">Reference proteome</keyword>
<evidence type="ECO:0000313" key="3">
    <source>
        <dbReference type="EMBL" id="KAB1208154.1"/>
    </source>
</evidence>
<keyword evidence="3" id="KW-0808">Transferase</keyword>
<dbReference type="InterPro" id="IPR000313">
    <property type="entry name" value="PWWP_dom"/>
</dbReference>
<feature type="region of interest" description="Disordered" evidence="1">
    <location>
        <begin position="66"/>
        <end position="99"/>
    </location>
</feature>
<evidence type="ECO:0000313" key="4">
    <source>
        <dbReference type="Proteomes" id="UP000516437"/>
    </source>
</evidence>
<dbReference type="EMBL" id="RXIC02000025">
    <property type="protein sequence ID" value="KAB1208154.1"/>
    <property type="molecule type" value="Genomic_DNA"/>
</dbReference>
<feature type="compositionally biased region" description="Basic and acidic residues" evidence="1">
    <location>
        <begin position="1"/>
        <end position="15"/>
    </location>
</feature>
<feature type="region of interest" description="Disordered" evidence="1">
    <location>
        <begin position="1"/>
        <end position="50"/>
    </location>
</feature>
<dbReference type="GO" id="GO:0008168">
    <property type="term" value="F:methyltransferase activity"/>
    <property type="evidence" value="ECO:0007669"/>
    <property type="project" value="UniProtKB-KW"/>
</dbReference>
<dbReference type="SMART" id="SM00293">
    <property type="entry name" value="PWWP"/>
    <property type="match status" value="1"/>
</dbReference>
<dbReference type="Gene3D" id="2.30.30.140">
    <property type="match status" value="1"/>
</dbReference>
<dbReference type="SUPFAM" id="SSF63748">
    <property type="entry name" value="Tudor/PWWP/MBT"/>
    <property type="match status" value="1"/>
</dbReference>
<proteinExistence type="predicted"/>
<evidence type="ECO:0000256" key="1">
    <source>
        <dbReference type="SAM" id="MobiDB-lite"/>
    </source>
</evidence>
<feature type="compositionally biased region" description="Basic and acidic residues" evidence="1">
    <location>
        <begin position="24"/>
        <end position="34"/>
    </location>
</feature>
<keyword evidence="3" id="KW-0489">Methyltransferase</keyword>
<dbReference type="CDD" id="cd20143">
    <property type="entry name" value="PWWP_AtATX3-like"/>
    <property type="match status" value="1"/>
</dbReference>